<dbReference type="PANTHER" id="PTHR30173:SF43">
    <property type="entry name" value="ECF RNA POLYMERASE SIGMA FACTOR SIGI-RELATED"/>
    <property type="match status" value="1"/>
</dbReference>
<feature type="domain" description="RNA polymerase sigma-70 region 2" evidence="2">
    <location>
        <begin position="7"/>
        <end position="71"/>
    </location>
</feature>
<dbReference type="NCBIfam" id="NF007214">
    <property type="entry name" value="PRK09636.1"/>
    <property type="match status" value="1"/>
</dbReference>
<protein>
    <submittedName>
        <fullName evidence="4">ECF-family RNA polymerase sigma factor</fullName>
    </submittedName>
</protein>
<evidence type="ECO:0000313" key="4">
    <source>
        <dbReference type="EMBL" id="CAN98557.1"/>
    </source>
</evidence>
<reference evidence="4 5" key="1">
    <citation type="journal article" date="2007" name="Nat. Biotechnol.">
        <title>Complete genome sequence of the myxobacterium Sorangium cellulosum.</title>
        <authorList>
            <person name="Schneiker S."/>
            <person name="Perlova O."/>
            <person name="Kaiser O."/>
            <person name="Gerth K."/>
            <person name="Alici A."/>
            <person name="Altmeyer M.O."/>
            <person name="Bartels D."/>
            <person name="Bekel T."/>
            <person name="Beyer S."/>
            <person name="Bode E."/>
            <person name="Bode H.B."/>
            <person name="Bolten C.J."/>
            <person name="Choudhuri J.V."/>
            <person name="Doss S."/>
            <person name="Elnakady Y.A."/>
            <person name="Frank B."/>
            <person name="Gaigalat L."/>
            <person name="Goesmann A."/>
            <person name="Groeger C."/>
            <person name="Gross F."/>
            <person name="Jelsbak L."/>
            <person name="Jelsbak L."/>
            <person name="Kalinowski J."/>
            <person name="Kegler C."/>
            <person name="Knauber T."/>
            <person name="Konietzny S."/>
            <person name="Kopp M."/>
            <person name="Krause L."/>
            <person name="Krug D."/>
            <person name="Linke B."/>
            <person name="Mahmud T."/>
            <person name="Martinez-Arias R."/>
            <person name="McHardy A.C."/>
            <person name="Merai M."/>
            <person name="Meyer F."/>
            <person name="Mormann S."/>
            <person name="Munoz-Dorado J."/>
            <person name="Perez J."/>
            <person name="Pradella S."/>
            <person name="Rachid S."/>
            <person name="Raddatz G."/>
            <person name="Rosenau F."/>
            <person name="Rueckert C."/>
            <person name="Sasse F."/>
            <person name="Scharfe M."/>
            <person name="Schuster S.C."/>
            <person name="Suen G."/>
            <person name="Treuner-Lange A."/>
            <person name="Velicer G.J."/>
            <person name="Vorholter F.-J."/>
            <person name="Weissman K.J."/>
            <person name="Welch R.D."/>
            <person name="Wenzel S.C."/>
            <person name="Whitworth D.E."/>
            <person name="Wilhelm S."/>
            <person name="Wittmann C."/>
            <person name="Bloecker H."/>
            <person name="Puehler A."/>
            <person name="Mueller R."/>
        </authorList>
    </citation>
    <scope>NUCLEOTIDE SEQUENCE [LARGE SCALE GENOMIC DNA]</scope>
    <source>
        <strain evidence="5">So ce56</strain>
    </source>
</reference>
<dbReference type="Proteomes" id="UP000002139">
    <property type="component" value="Chromosome"/>
</dbReference>
<dbReference type="Gene3D" id="1.10.1740.10">
    <property type="match status" value="1"/>
</dbReference>
<dbReference type="NCBIfam" id="TIGR02937">
    <property type="entry name" value="sigma70-ECF"/>
    <property type="match status" value="1"/>
</dbReference>
<dbReference type="Gene3D" id="1.10.10.10">
    <property type="entry name" value="Winged helix-like DNA-binding domain superfamily/Winged helix DNA-binding domain"/>
    <property type="match status" value="1"/>
</dbReference>
<dbReference type="SUPFAM" id="SSF54427">
    <property type="entry name" value="NTF2-like"/>
    <property type="match status" value="1"/>
</dbReference>
<dbReference type="eggNOG" id="COG1595">
    <property type="taxonomic scope" value="Bacteria"/>
</dbReference>
<dbReference type="KEGG" id="scl:sce8387"/>
<sequence>MDHRTRLFESHRPLLEGLAYRMLGTRADALDIVQETFLKWSQTDIDQIRDARAWLVTVCSRIALNTLQSARSRRETYVGTWLPEPLMEESRSPDEEPQIDETVSVALMHALERLTPNERAAFLLHDVFGYSFDEISALLGKESAACRKLASRARARVRDARPKFAASSTEHQRLLTAFLNAARAGRIDELRSLLAEGVELHADGGGKAETVTHVLRGADAVSTFFARVWSATAHPDGRYRFVVRWFNGSPGLLVHDDDRLIAAVSVIIDEGVIRGVYAHRNPEKLAAFLAEDLARPESTYINGVSLTIDGAFSA</sequence>
<dbReference type="EMBL" id="AM746676">
    <property type="protein sequence ID" value="CAN98557.1"/>
    <property type="molecule type" value="Genomic_DNA"/>
</dbReference>
<evidence type="ECO:0000313" key="5">
    <source>
        <dbReference type="Proteomes" id="UP000002139"/>
    </source>
</evidence>
<dbReference type="GO" id="GO:0003677">
    <property type="term" value="F:DNA binding"/>
    <property type="evidence" value="ECO:0007669"/>
    <property type="project" value="InterPro"/>
</dbReference>
<dbReference type="AlphaFoldDB" id="A9FTR3"/>
<dbReference type="Pfam" id="PF04542">
    <property type="entry name" value="Sigma70_r2"/>
    <property type="match status" value="1"/>
</dbReference>
<accession>A9FTR3</accession>
<dbReference type="SUPFAM" id="SSF88946">
    <property type="entry name" value="Sigma2 domain of RNA polymerase sigma factors"/>
    <property type="match status" value="1"/>
</dbReference>
<dbReference type="RefSeq" id="WP_012240996.1">
    <property type="nucleotide sequence ID" value="NC_010162.1"/>
</dbReference>
<dbReference type="OrthoDB" id="9794372at2"/>
<dbReference type="InterPro" id="IPR013249">
    <property type="entry name" value="RNA_pol_sigma70_r4_t2"/>
</dbReference>
<evidence type="ECO:0000256" key="1">
    <source>
        <dbReference type="ARBA" id="ARBA00011344"/>
    </source>
</evidence>
<gene>
    <name evidence="4" type="ordered locus">sce8387</name>
</gene>
<dbReference type="HOGENOM" id="CLU_047691_22_0_7"/>
<dbReference type="Gene3D" id="3.10.450.50">
    <property type="match status" value="1"/>
</dbReference>
<dbReference type="SUPFAM" id="SSF88659">
    <property type="entry name" value="Sigma3 and sigma4 domains of RNA polymerase sigma factors"/>
    <property type="match status" value="1"/>
</dbReference>
<keyword evidence="5" id="KW-1185">Reference proteome</keyword>
<dbReference type="InterPro" id="IPR013325">
    <property type="entry name" value="RNA_pol_sigma_r2"/>
</dbReference>
<proteinExistence type="predicted"/>
<feature type="domain" description="RNA polymerase sigma factor 70 region 4 type 2" evidence="3">
    <location>
        <begin position="105"/>
        <end position="156"/>
    </location>
</feature>
<dbReference type="InterPro" id="IPR007627">
    <property type="entry name" value="RNA_pol_sigma70_r2"/>
</dbReference>
<dbReference type="STRING" id="448385.sce8387"/>
<organism evidence="4 5">
    <name type="scientific">Sorangium cellulosum (strain So ce56)</name>
    <name type="common">Polyangium cellulosum (strain So ce56)</name>
    <dbReference type="NCBI Taxonomy" id="448385"/>
    <lineage>
        <taxon>Bacteria</taxon>
        <taxon>Pseudomonadati</taxon>
        <taxon>Myxococcota</taxon>
        <taxon>Polyangia</taxon>
        <taxon>Polyangiales</taxon>
        <taxon>Polyangiaceae</taxon>
        <taxon>Sorangium</taxon>
    </lineage>
</organism>
<dbReference type="GO" id="GO:0016987">
    <property type="term" value="F:sigma factor activity"/>
    <property type="evidence" value="ECO:0007669"/>
    <property type="project" value="InterPro"/>
</dbReference>
<dbReference type="InterPro" id="IPR036388">
    <property type="entry name" value="WH-like_DNA-bd_sf"/>
</dbReference>
<dbReference type="GO" id="GO:0006352">
    <property type="term" value="P:DNA-templated transcription initiation"/>
    <property type="evidence" value="ECO:0007669"/>
    <property type="project" value="InterPro"/>
</dbReference>
<dbReference type="InterPro" id="IPR052704">
    <property type="entry name" value="ECF_Sigma-70_Domain"/>
</dbReference>
<name>A9FTR3_SORC5</name>
<evidence type="ECO:0000259" key="2">
    <source>
        <dbReference type="Pfam" id="PF04542"/>
    </source>
</evidence>
<dbReference type="InterPro" id="IPR014284">
    <property type="entry name" value="RNA_pol_sigma-70_dom"/>
</dbReference>
<dbReference type="InterPro" id="IPR032710">
    <property type="entry name" value="NTF2-like_dom_sf"/>
</dbReference>
<dbReference type="PANTHER" id="PTHR30173">
    <property type="entry name" value="SIGMA 19 FACTOR"/>
    <property type="match status" value="1"/>
</dbReference>
<evidence type="ECO:0000259" key="3">
    <source>
        <dbReference type="Pfam" id="PF08281"/>
    </source>
</evidence>
<dbReference type="BioCyc" id="SCEL448385:SCE_RS42965-MONOMER"/>
<dbReference type="InterPro" id="IPR013324">
    <property type="entry name" value="RNA_pol_sigma_r3/r4-like"/>
</dbReference>
<dbReference type="Pfam" id="PF08281">
    <property type="entry name" value="Sigma70_r4_2"/>
    <property type="match status" value="1"/>
</dbReference>
<comment type="subunit">
    <text evidence="1">Interacts transiently with the RNA polymerase catalytic core formed by RpoA, RpoB, RpoC and RpoZ (2 alpha, 1 beta, 1 beta' and 1 omega subunit) to form the RNA polymerase holoenzyme that can initiate transcription.</text>
</comment>